<evidence type="ECO:0000313" key="3">
    <source>
        <dbReference type="Proteomes" id="UP001610063"/>
    </source>
</evidence>
<dbReference type="Gene3D" id="2.60.40.10">
    <property type="entry name" value="Immunoglobulins"/>
    <property type="match status" value="1"/>
</dbReference>
<comment type="caution">
    <text evidence="2">The sequence shown here is derived from an EMBL/GenBank/DDBJ whole genome shotgun (WGS) entry which is preliminary data.</text>
</comment>
<reference evidence="2 3" key="1">
    <citation type="journal article" date="2013" name="Int. J. Syst. Evol. Microbiol.">
        <title>Marinoscillum luteum sp. nov., isolated from marine sediment.</title>
        <authorList>
            <person name="Cha I.T."/>
            <person name="Park S.J."/>
            <person name="Kim S.J."/>
            <person name="Kim J.G."/>
            <person name="Jung M.Y."/>
            <person name="Shin K.S."/>
            <person name="Kwon K.K."/>
            <person name="Yang S.H."/>
            <person name="Seo Y.S."/>
            <person name="Rhee S.K."/>
        </authorList>
    </citation>
    <scope>NUCLEOTIDE SEQUENCE [LARGE SCALE GENOMIC DNA]</scope>
    <source>
        <strain evidence="2 3">KCTC 23939</strain>
    </source>
</reference>
<evidence type="ECO:0000256" key="1">
    <source>
        <dbReference type="SAM" id="SignalP"/>
    </source>
</evidence>
<organism evidence="2 3">
    <name type="scientific">Marinoscillum luteum</name>
    <dbReference type="NCBI Taxonomy" id="861051"/>
    <lineage>
        <taxon>Bacteria</taxon>
        <taxon>Pseudomonadati</taxon>
        <taxon>Bacteroidota</taxon>
        <taxon>Cytophagia</taxon>
        <taxon>Cytophagales</taxon>
        <taxon>Reichenbachiellaceae</taxon>
        <taxon>Marinoscillum</taxon>
    </lineage>
</organism>
<dbReference type="InterPro" id="IPR013783">
    <property type="entry name" value="Ig-like_fold"/>
</dbReference>
<dbReference type="PANTHER" id="PTHR37833">
    <property type="entry name" value="LIPOPROTEIN-RELATED"/>
    <property type="match status" value="1"/>
</dbReference>
<sequence>MRVLASLFILCVGFGVVAQTTGAEEVQNGPRISFTESAHNFGDITQGDRVTHVFKYENTGNEPLILSDVRTTCGCTATNWDREPLAPGATAEITVNFNSRGKMGMQNKVVTILSNAINSTERVKITTNVLAPAPVDQ</sequence>
<dbReference type="PANTHER" id="PTHR37833:SF1">
    <property type="entry name" value="SIGNAL PEPTIDE PROTEIN"/>
    <property type="match status" value="1"/>
</dbReference>
<gene>
    <name evidence="2" type="ORF">ACHKAR_05520</name>
</gene>
<accession>A0ABW7N832</accession>
<dbReference type="Proteomes" id="UP001610063">
    <property type="component" value="Unassembled WGS sequence"/>
</dbReference>
<proteinExistence type="predicted"/>
<keyword evidence="1" id="KW-0732">Signal</keyword>
<keyword evidence="3" id="KW-1185">Reference proteome</keyword>
<feature type="chain" id="PRO_5046362998" evidence="1">
    <location>
        <begin position="19"/>
        <end position="137"/>
    </location>
</feature>
<dbReference type="EMBL" id="JBIPKE010000013">
    <property type="protein sequence ID" value="MFH6982884.1"/>
    <property type="molecule type" value="Genomic_DNA"/>
</dbReference>
<dbReference type="RefSeq" id="WP_395416513.1">
    <property type="nucleotide sequence ID" value="NZ_JBIPKE010000013.1"/>
</dbReference>
<dbReference type="Pfam" id="PF07610">
    <property type="entry name" value="DUF1573"/>
    <property type="match status" value="1"/>
</dbReference>
<evidence type="ECO:0000313" key="2">
    <source>
        <dbReference type="EMBL" id="MFH6982884.1"/>
    </source>
</evidence>
<feature type="signal peptide" evidence="1">
    <location>
        <begin position="1"/>
        <end position="18"/>
    </location>
</feature>
<protein>
    <submittedName>
        <fullName evidence="2">DUF1573 domain-containing protein</fullName>
    </submittedName>
</protein>
<name>A0ABW7N832_9BACT</name>
<dbReference type="InterPro" id="IPR011467">
    <property type="entry name" value="DUF1573"/>
</dbReference>